<comment type="caution">
    <text evidence="2">The sequence shown here is derived from an EMBL/GenBank/DDBJ whole genome shotgun (WGS) entry which is preliminary data.</text>
</comment>
<reference evidence="2 3" key="1">
    <citation type="submission" date="2019-03" db="EMBL/GenBank/DDBJ databases">
        <title>Genome sequence of Sphingomonas sp. 17J27-24.</title>
        <authorList>
            <person name="Kim M."/>
            <person name="Maeng S."/>
            <person name="Sathiyaraj S."/>
        </authorList>
    </citation>
    <scope>NUCLEOTIDE SEQUENCE [LARGE SCALE GENOMIC DNA]</scope>
    <source>
        <strain evidence="2 3">17J27-24</strain>
    </source>
</reference>
<feature type="signal peptide" evidence="1">
    <location>
        <begin position="1"/>
        <end position="24"/>
    </location>
</feature>
<evidence type="ECO:0000313" key="3">
    <source>
        <dbReference type="Proteomes" id="UP000298213"/>
    </source>
</evidence>
<protein>
    <submittedName>
        <fullName evidence="2">Uncharacterized protein</fullName>
    </submittedName>
</protein>
<evidence type="ECO:0000256" key="1">
    <source>
        <dbReference type="SAM" id="SignalP"/>
    </source>
</evidence>
<dbReference type="EMBL" id="SPDV01000061">
    <property type="protein sequence ID" value="TFI56647.1"/>
    <property type="molecule type" value="Genomic_DNA"/>
</dbReference>
<evidence type="ECO:0000313" key="2">
    <source>
        <dbReference type="EMBL" id="TFI56647.1"/>
    </source>
</evidence>
<gene>
    <name evidence="2" type="ORF">E2493_19035</name>
</gene>
<dbReference type="AlphaFoldDB" id="A0A4Y8ZMG3"/>
<dbReference type="OrthoDB" id="8060097at2"/>
<feature type="chain" id="PRO_5021417986" evidence="1">
    <location>
        <begin position="25"/>
        <end position="226"/>
    </location>
</feature>
<name>A0A4Y8ZMG3_9SPHN</name>
<dbReference type="RefSeq" id="WP_135090062.1">
    <property type="nucleotide sequence ID" value="NZ_SPDV01000061.1"/>
</dbReference>
<accession>A0A4Y8ZMG3</accession>
<dbReference type="Proteomes" id="UP000298213">
    <property type="component" value="Unassembled WGS sequence"/>
</dbReference>
<organism evidence="2 3">
    <name type="scientific">Sphingomonas parva</name>
    <dbReference type="NCBI Taxonomy" id="2555898"/>
    <lineage>
        <taxon>Bacteria</taxon>
        <taxon>Pseudomonadati</taxon>
        <taxon>Pseudomonadota</taxon>
        <taxon>Alphaproteobacteria</taxon>
        <taxon>Sphingomonadales</taxon>
        <taxon>Sphingomonadaceae</taxon>
        <taxon>Sphingomonas</taxon>
    </lineage>
</organism>
<keyword evidence="3" id="KW-1185">Reference proteome</keyword>
<proteinExistence type="predicted"/>
<sequence length="226" mass="23171">MRASKSSLALVAAAFLALPAAANAGLVLRSAGPSAKAYPPGKSVADSASIQLQPGDIVTVLVSNATRVLRGPGAFKLGAATKVAAAFNARGRFGAMRAGEIPSSPSLWHVDVSQSGTVCVSPDVGVKLWRPEKDGAVTLAIATPAGTTEKVEWADGKDELAWPAAVPLADGEYRLSWTGNDDPTKVKFARLSAVPDDPAGLASALIEKGCQSQLDLFIDNAPTEAP</sequence>
<keyword evidence="1" id="KW-0732">Signal</keyword>